<keyword evidence="3 5" id="KW-1133">Transmembrane helix</keyword>
<comment type="caution">
    <text evidence="6">The sequence shown here is derived from an EMBL/GenBank/DDBJ whole genome shotgun (WGS) entry which is preliminary data.</text>
</comment>
<dbReference type="AlphaFoldDB" id="A0A368T828"/>
<dbReference type="GO" id="GO:0005886">
    <property type="term" value="C:plasma membrane"/>
    <property type="evidence" value="ECO:0007669"/>
    <property type="project" value="TreeGrafter"/>
</dbReference>
<dbReference type="PANTHER" id="PTHR33514:SF13">
    <property type="entry name" value="PROTEIN ABCI12, CHLOROPLASTIC"/>
    <property type="match status" value="1"/>
</dbReference>
<dbReference type="PANTHER" id="PTHR33514">
    <property type="entry name" value="PROTEIN ABCI12, CHLOROPLASTIC"/>
    <property type="match status" value="1"/>
</dbReference>
<reference evidence="6 7" key="1">
    <citation type="submission" date="2018-04" db="EMBL/GenBank/DDBJ databases">
        <title>Novel actinobacteria from marine sediment.</title>
        <authorList>
            <person name="Ng Z.Y."/>
            <person name="Tan G.Y.A."/>
        </authorList>
    </citation>
    <scope>NUCLEOTIDE SEQUENCE [LARGE SCALE GENOMIC DNA]</scope>
    <source>
        <strain evidence="6 7">TPS81</strain>
    </source>
</reference>
<sequence length="199" mass="20915">MTALGLYVPGDTAVHRLPAGAKLAALLVAVTGLLLITDPWAALGAAAAAALLYPLCGLGARHLWRTLRPLLPFLALIAVFQTLVAGGDVAARVCGQLGAAVLLAGLVTSTTRVSAMFELFERLAGPLRVFGVRPDRVALVLAMTIRCVPLVATAWRAAREAYVARGLRRRPHRMVVPVIVNLVRSAEALGEAMSARGLD</sequence>
<feature type="transmembrane region" description="Helical" evidence="5">
    <location>
        <begin position="43"/>
        <end position="64"/>
    </location>
</feature>
<keyword evidence="7" id="KW-1185">Reference proteome</keyword>
<evidence type="ECO:0000256" key="5">
    <source>
        <dbReference type="SAM" id="Phobius"/>
    </source>
</evidence>
<evidence type="ECO:0000256" key="3">
    <source>
        <dbReference type="ARBA" id="ARBA00022989"/>
    </source>
</evidence>
<gene>
    <name evidence="6" type="ORF">DEF24_08050</name>
</gene>
<accession>A0A368T828</accession>
<evidence type="ECO:0000313" key="6">
    <source>
        <dbReference type="EMBL" id="RCV60052.1"/>
    </source>
</evidence>
<evidence type="ECO:0000313" key="7">
    <source>
        <dbReference type="Proteomes" id="UP000253318"/>
    </source>
</evidence>
<evidence type="ECO:0000256" key="1">
    <source>
        <dbReference type="ARBA" id="ARBA00004141"/>
    </source>
</evidence>
<keyword evidence="2 5" id="KW-0812">Transmembrane</keyword>
<dbReference type="InterPro" id="IPR003339">
    <property type="entry name" value="ABC/ECF_trnsptr_transmembrane"/>
</dbReference>
<proteinExistence type="predicted"/>
<dbReference type="OrthoDB" id="509049at2"/>
<dbReference type="EMBL" id="QEIN01000048">
    <property type="protein sequence ID" value="RCV60052.1"/>
    <property type="molecule type" value="Genomic_DNA"/>
</dbReference>
<protein>
    <submittedName>
        <fullName evidence="6">Cobalt transporter</fullName>
    </submittedName>
</protein>
<organism evidence="6 7">
    <name type="scientific">Marinitenerispora sediminis</name>
    <dbReference type="NCBI Taxonomy" id="1931232"/>
    <lineage>
        <taxon>Bacteria</taxon>
        <taxon>Bacillati</taxon>
        <taxon>Actinomycetota</taxon>
        <taxon>Actinomycetes</taxon>
        <taxon>Streptosporangiales</taxon>
        <taxon>Nocardiopsidaceae</taxon>
        <taxon>Marinitenerispora</taxon>
    </lineage>
</organism>
<comment type="subcellular location">
    <subcellularLocation>
        <location evidence="1">Membrane</location>
        <topology evidence="1">Multi-pass membrane protein</topology>
    </subcellularLocation>
</comment>
<dbReference type="RefSeq" id="WP_114398176.1">
    <property type="nucleotide sequence ID" value="NZ_QEIM01000061.1"/>
</dbReference>
<dbReference type="Proteomes" id="UP000253318">
    <property type="component" value="Unassembled WGS sequence"/>
</dbReference>
<name>A0A368T828_9ACTN</name>
<feature type="transmembrane region" description="Helical" evidence="5">
    <location>
        <begin position="20"/>
        <end position="36"/>
    </location>
</feature>
<evidence type="ECO:0000256" key="2">
    <source>
        <dbReference type="ARBA" id="ARBA00022692"/>
    </source>
</evidence>
<keyword evidence="4 5" id="KW-0472">Membrane</keyword>
<dbReference type="Pfam" id="PF02361">
    <property type="entry name" value="CbiQ"/>
    <property type="match status" value="1"/>
</dbReference>
<dbReference type="CDD" id="cd16914">
    <property type="entry name" value="EcfT"/>
    <property type="match status" value="1"/>
</dbReference>
<evidence type="ECO:0000256" key="4">
    <source>
        <dbReference type="ARBA" id="ARBA00023136"/>
    </source>
</evidence>
<feature type="transmembrane region" description="Helical" evidence="5">
    <location>
        <begin position="70"/>
        <end position="90"/>
    </location>
</feature>